<organism evidence="4 5">
    <name type="scientific">Sphingobacterium chuzhouense</name>
    <dbReference type="NCBI Taxonomy" id="1742264"/>
    <lineage>
        <taxon>Bacteria</taxon>
        <taxon>Pseudomonadati</taxon>
        <taxon>Bacteroidota</taxon>
        <taxon>Sphingobacteriia</taxon>
        <taxon>Sphingobacteriales</taxon>
        <taxon>Sphingobacteriaceae</taxon>
        <taxon>Sphingobacterium</taxon>
    </lineage>
</organism>
<evidence type="ECO:0000259" key="1">
    <source>
        <dbReference type="Pfam" id="PF00149"/>
    </source>
</evidence>
<dbReference type="InterPro" id="IPR032285">
    <property type="entry name" value="Metallophos_N"/>
</dbReference>
<proteinExistence type="predicted"/>
<feature type="domain" description="Calcineurin-like phosphoesterase N-terminal" evidence="3">
    <location>
        <begin position="48"/>
        <end position="125"/>
    </location>
</feature>
<keyword evidence="5" id="KW-1185">Reference proteome</keyword>
<name>A0ABR7XNQ6_9SPHI</name>
<dbReference type="InterPro" id="IPR004843">
    <property type="entry name" value="Calcineurin-like_PHP"/>
</dbReference>
<dbReference type="CDD" id="cd00838">
    <property type="entry name" value="MPP_superfamily"/>
    <property type="match status" value="1"/>
</dbReference>
<evidence type="ECO:0000313" key="4">
    <source>
        <dbReference type="EMBL" id="MBD1420139.1"/>
    </source>
</evidence>
<dbReference type="Pfam" id="PF16371">
    <property type="entry name" value="MetallophosN"/>
    <property type="match status" value="1"/>
</dbReference>
<evidence type="ECO:0000313" key="5">
    <source>
        <dbReference type="Proteomes" id="UP000651112"/>
    </source>
</evidence>
<dbReference type="RefSeq" id="WP_190311939.1">
    <property type="nucleotide sequence ID" value="NZ_JACNYL010000001.1"/>
</dbReference>
<evidence type="ECO:0000259" key="2">
    <source>
        <dbReference type="Pfam" id="PF16370"/>
    </source>
</evidence>
<dbReference type="Proteomes" id="UP000651112">
    <property type="component" value="Unassembled WGS sequence"/>
</dbReference>
<feature type="domain" description="Calcineurin-like phosphoesterase" evidence="1">
    <location>
        <begin position="166"/>
        <end position="327"/>
    </location>
</feature>
<dbReference type="PANTHER" id="PTHR43143">
    <property type="entry name" value="METALLOPHOSPHOESTERASE, CALCINEURIN SUPERFAMILY"/>
    <property type="match status" value="1"/>
</dbReference>
<dbReference type="InterPro" id="IPR032288">
    <property type="entry name" value="Metallophos_C"/>
</dbReference>
<dbReference type="InterPro" id="IPR029052">
    <property type="entry name" value="Metallo-depent_PP-like"/>
</dbReference>
<sequence length="498" mass="56976">MTRKIFFKLLTLSLLFFIGCSEDERLVRNPAPEEPTDIVVKEGMNLVGKLTDGDTPVVGAVVSDGYTTTLTDEEGIYQLGANERAKFVFVSVPSNYEIPMENGLPKIYYALPADRSEVMRRDFSLKKQAVVNKFQLLALADVQIGQTVELSWLRNTEIPLIAEYANSMKTESPVYGISLGDLVWDNMAYFPEYATEIKRLQLPVFQVIGNHDHDRTVLMDDYNAARQFEANFGPTYYSYNIGDCHFVVLDNVNFNGHSDYSAHITQNQLDWLEEDLKHVSKDKLIILGTHIYTSRRDRPNLGVSNKEDLYKLLEGYKVRILTGHLHNNRMTTISEDIEENNLGSVMGAFWNYLCNDGSPRGYAVYEIEGNEIKNWYYKGTDQSKDYQIKIYKPGQAVTTSRQDGVIVNIFAWHTNWTVKVYENDVYKATLTENLRFEMDRDAYDAYFGDEKPAHRPSAEPEAYNDHMFYYKPSATTGITIKVEAEDPYGNIYVESVTL</sequence>
<reference evidence="4 5" key="1">
    <citation type="submission" date="2020-08" db="EMBL/GenBank/DDBJ databases">
        <title>Sphingobacterium sp. DN00404 isolated from aquaculture water.</title>
        <authorList>
            <person name="Zhang M."/>
        </authorList>
    </citation>
    <scope>NUCLEOTIDE SEQUENCE [LARGE SCALE GENOMIC DNA]</scope>
    <source>
        <strain evidence="4 5">KCTC 42746</strain>
    </source>
</reference>
<dbReference type="InterPro" id="IPR051918">
    <property type="entry name" value="STPP_CPPED1"/>
</dbReference>
<evidence type="ECO:0000259" key="3">
    <source>
        <dbReference type="Pfam" id="PF16371"/>
    </source>
</evidence>
<dbReference type="SUPFAM" id="SSF56300">
    <property type="entry name" value="Metallo-dependent phosphatases"/>
    <property type="match status" value="1"/>
</dbReference>
<dbReference type="PROSITE" id="PS51257">
    <property type="entry name" value="PROKAR_LIPOPROTEIN"/>
    <property type="match status" value="1"/>
</dbReference>
<protein>
    <submittedName>
        <fullName evidence="4">Calcineurin-like phosphoesterase C-terminal domain-containing protein</fullName>
    </submittedName>
</protein>
<dbReference type="EMBL" id="JACNYL010000001">
    <property type="protein sequence ID" value="MBD1420139.1"/>
    <property type="molecule type" value="Genomic_DNA"/>
</dbReference>
<dbReference type="Gene3D" id="3.60.21.10">
    <property type="match status" value="1"/>
</dbReference>
<feature type="domain" description="Calcineurin-like phosphoesterase C-terminal" evidence="2">
    <location>
        <begin position="339"/>
        <end position="492"/>
    </location>
</feature>
<dbReference type="Pfam" id="PF00149">
    <property type="entry name" value="Metallophos"/>
    <property type="match status" value="1"/>
</dbReference>
<accession>A0ABR7XNQ6</accession>
<dbReference type="PANTHER" id="PTHR43143:SF1">
    <property type="entry name" value="SERINE_THREONINE-PROTEIN PHOSPHATASE CPPED1"/>
    <property type="match status" value="1"/>
</dbReference>
<comment type="caution">
    <text evidence="4">The sequence shown here is derived from an EMBL/GenBank/DDBJ whole genome shotgun (WGS) entry which is preliminary data.</text>
</comment>
<gene>
    <name evidence="4" type="ORF">H8B21_01020</name>
</gene>
<dbReference type="Pfam" id="PF16370">
    <property type="entry name" value="MetallophosC"/>
    <property type="match status" value="1"/>
</dbReference>